<reference evidence="2" key="1">
    <citation type="submission" date="2025-05" db="UniProtKB">
        <authorList>
            <consortium name="Ensembl"/>
        </authorList>
    </citation>
    <scope>IDENTIFICATION</scope>
</reference>
<dbReference type="Proteomes" id="UP000694523">
    <property type="component" value="Unplaced"/>
</dbReference>
<evidence type="ECO:0000313" key="2">
    <source>
        <dbReference type="Ensembl" id="ENSNMLP00000018001.1"/>
    </source>
</evidence>
<keyword evidence="1" id="KW-0732">Signal</keyword>
<evidence type="ECO:0000313" key="3">
    <source>
        <dbReference type="Proteomes" id="UP000694523"/>
    </source>
</evidence>
<accession>A0A8C6TBC0</accession>
<feature type="chain" id="PRO_5044681680" evidence="1">
    <location>
        <begin position="19"/>
        <end position="143"/>
    </location>
</feature>
<name>A0A8C6TBC0_9GOBI</name>
<organism evidence="2 3">
    <name type="scientific">Neogobius melanostomus</name>
    <name type="common">round goby</name>
    <dbReference type="NCBI Taxonomy" id="47308"/>
    <lineage>
        <taxon>Eukaryota</taxon>
        <taxon>Metazoa</taxon>
        <taxon>Chordata</taxon>
        <taxon>Craniata</taxon>
        <taxon>Vertebrata</taxon>
        <taxon>Euteleostomi</taxon>
        <taxon>Actinopterygii</taxon>
        <taxon>Neopterygii</taxon>
        <taxon>Teleostei</taxon>
        <taxon>Neoteleostei</taxon>
        <taxon>Acanthomorphata</taxon>
        <taxon>Gobiaria</taxon>
        <taxon>Gobiiformes</taxon>
        <taxon>Gobioidei</taxon>
        <taxon>Gobiidae</taxon>
        <taxon>Benthophilinae</taxon>
        <taxon>Neogobiini</taxon>
        <taxon>Neogobius</taxon>
    </lineage>
</organism>
<keyword evidence="3" id="KW-1185">Reference proteome</keyword>
<sequence length="143" mass="16079">MTPLTMWLLLGAFVAVNCDLSGSDLNRLYNTRVHYAEWVTRPKQGMPSWVPHWCITTHSGVRVKLDDGRRFLIHKGPDFGVASETVITDAAHMSDKWQVKTATYFARIITVGDFVKAAGENYNIWSGQHCHAAAEDMMNLGKK</sequence>
<feature type="signal peptide" evidence="1">
    <location>
        <begin position="1"/>
        <end position="18"/>
    </location>
</feature>
<dbReference type="AlphaFoldDB" id="A0A8C6TBC0"/>
<dbReference type="Ensembl" id="ENSNMLT00000020233.1">
    <property type="protein sequence ID" value="ENSNMLP00000018002.1"/>
    <property type="gene ID" value="ENSNMLG00000011856.1"/>
</dbReference>
<proteinExistence type="predicted"/>
<protein>
    <submittedName>
        <fullName evidence="2">Uncharacterized protein</fullName>
    </submittedName>
</protein>
<dbReference type="Ensembl" id="ENSNMLT00000020232.1">
    <property type="protein sequence ID" value="ENSNMLP00000018001.1"/>
    <property type="gene ID" value="ENSNMLG00000011856.1"/>
</dbReference>
<evidence type="ECO:0000256" key="1">
    <source>
        <dbReference type="SAM" id="SignalP"/>
    </source>
</evidence>